<protein>
    <submittedName>
        <fullName evidence="2">Uncharacterized protein</fullName>
    </submittedName>
</protein>
<accession>A0ABS5FYX4</accession>
<comment type="caution">
    <text evidence="2">The sequence shown here is derived from an EMBL/GenBank/DDBJ whole genome shotgun (WGS) entry which is preliminary data.</text>
</comment>
<feature type="compositionally biased region" description="Basic and acidic residues" evidence="1">
    <location>
        <begin position="117"/>
        <end position="127"/>
    </location>
</feature>
<evidence type="ECO:0000313" key="2">
    <source>
        <dbReference type="EMBL" id="MBR1134198.1"/>
    </source>
</evidence>
<gene>
    <name evidence="2" type="ORF">JQ619_00290</name>
</gene>
<evidence type="ECO:0000256" key="1">
    <source>
        <dbReference type="SAM" id="MobiDB-lite"/>
    </source>
</evidence>
<keyword evidence="3" id="KW-1185">Reference proteome</keyword>
<feature type="region of interest" description="Disordered" evidence="1">
    <location>
        <begin position="106"/>
        <end position="127"/>
    </location>
</feature>
<evidence type="ECO:0000313" key="3">
    <source>
        <dbReference type="Proteomes" id="UP001314635"/>
    </source>
</evidence>
<reference evidence="3" key="1">
    <citation type="journal article" date="2021" name="ISME J.">
        <title>Evolutionary origin and ecological implication of a unique nif island in free-living Bradyrhizobium lineages.</title>
        <authorList>
            <person name="Tao J."/>
        </authorList>
    </citation>
    <scope>NUCLEOTIDE SEQUENCE [LARGE SCALE GENOMIC DNA]</scope>
    <source>
        <strain evidence="3">SZCCT0094</strain>
    </source>
</reference>
<dbReference type="Proteomes" id="UP001314635">
    <property type="component" value="Unassembled WGS sequence"/>
</dbReference>
<name>A0ABS5FYX4_9BRAD</name>
<dbReference type="EMBL" id="JAFCLK010000001">
    <property type="protein sequence ID" value="MBR1134198.1"/>
    <property type="molecule type" value="Genomic_DNA"/>
</dbReference>
<sequence>MIIIIAAEIFPGEAGGGNAFGMLIRCRRAPIDAEHSVTSHSPGHASQHPDREFHRQGSVFVAAIGGYVDRAWRSILVIFFLTLSACFCEPGEARRAAAVFRARPRADPQSRIGTKMPDTDILKDAEP</sequence>
<organism evidence="2 3">
    <name type="scientific">Bradyrhizobium denitrificans</name>
    <dbReference type="NCBI Taxonomy" id="2734912"/>
    <lineage>
        <taxon>Bacteria</taxon>
        <taxon>Pseudomonadati</taxon>
        <taxon>Pseudomonadota</taxon>
        <taxon>Alphaproteobacteria</taxon>
        <taxon>Hyphomicrobiales</taxon>
        <taxon>Nitrobacteraceae</taxon>
        <taxon>Bradyrhizobium</taxon>
    </lineage>
</organism>
<proteinExistence type="predicted"/>